<dbReference type="HOGENOM" id="CLU_2712877_0_0_2"/>
<name>B8GFE7_METPE</name>
<protein>
    <submittedName>
        <fullName evidence="1">Uncharacterized protein</fullName>
    </submittedName>
</protein>
<organism evidence="1 2">
    <name type="scientific">Methanosphaerula palustris (strain ATCC BAA-1556 / DSM 19958 / E1-9c)</name>
    <dbReference type="NCBI Taxonomy" id="521011"/>
    <lineage>
        <taxon>Archaea</taxon>
        <taxon>Methanobacteriati</taxon>
        <taxon>Methanobacteriota</taxon>
        <taxon>Stenosarchaea group</taxon>
        <taxon>Methanomicrobia</taxon>
        <taxon>Methanomicrobiales</taxon>
        <taxon>Methanoregulaceae</taxon>
        <taxon>Methanosphaerula</taxon>
    </lineage>
</organism>
<dbReference type="KEGG" id="mpl:Mpal_0624"/>
<keyword evidence="2" id="KW-1185">Reference proteome</keyword>
<dbReference type="RefSeq" id="WP_012617314.1">
    <property type="nucleotide sequence ID" value="NC_011832.1"/>
</dbReference>
<dbReference type="Proteomes" id="UP000002457">
    <property type="component" value="Chromosome"/>
</dbReference>
<accession>B8GFE7</accession>
<dbReference type="GeneID" id="7270211"/>
<dbReference type="AlphaFoldDB" id="B8GFE7"/>
<evidence type="ECO:0000313" key="2">
    <source>
        <dbReference type="Proteomes" id="UP000002457"/>
    </source>
</evidence>
<proteinExistence type="predicted"/>
<sequence length="72" mass="8336">MKMIEYQGESGHFENGAWIPLFETVTRSIGDDEQYIRDARLEATTGERLGRLFTIYKQLITMEAEGHDQKGR</sequence>
<gene>
    <name evidence="1" type="ordered locus">Mpal_0624</name>
</gene>
<evidence type="ECO:0000313" key="1">
    <source>
        <dbReference type="EMBL" id="ACL15995.1"/>
    </source>
</evidence>
<reference evidence="1 2" key="1">
    <citation type="journal article" date="2015" name="Genome Announc.">
        <title>Complete Genome Sequence of Methanosphaerula palustris E1-9CT, a Hydrogenotrophic Methanogen Isolated from a Minerotrophic Fen Peatland.</title>
        <authorList>
            <person name="Cadillo-Quiroz H."/>
            <person name="Browne P."/>
            <person name="Kyrpides N."/>
            <person name="Woyke T."/>
            <person name="Goodwin L."/>
            <person name="Detter C."/>
            <person name="Yavitt J.B."/>
            <person name="Zinder S.H."/>
        </authorList>
    </citation>
    <scope>NUCLEOTIDE SEQUENCE [LARGE SCALE GENOMIC DNA]</scope>
    <source>
        <strain evidence="2">ATCC BAA-1556 / DSM 19958 / E1-9c</strain>
    </source>
</reference>
<dbReference type="EMBL" id="CP001338">
    <property type="protein sequence ID" value="ACL15995.1"/>
    <property type="molecule type" value="Genomic_DNA"/>
</dbReference>